<evidence type="ECO:0000313" key="3">
    <source>
        <dbReference type="Proteomes" id="UP001456524"/>
    </source>
</evidence>
<accession>A0ABR1XUA8</accession>
<gene>
    <name evidence="2" type="ORF">IWX90DRAFT_221122</name>
</gene>
<keyword evidence="3" id="KW-1185">Reference proteome</keyword>
<protein>
    <recommendedName>
        <fullName evidence="4">Secreted protein</fullName>
    </recommendedName>
</protein>
<evidence type="ECO:0000256" key="1">
    <source>
        <dbReference type="SAM" id="MobiDB-lite"/>
    </source>
</evidence>
<dbReference type="EMBL" id="JBBWUH010000005">
    <property type="protein sequence ID" value="KAK8166716.1"/>
    <property type="molecule type" value="Genomic_DNA"/>
</dbReference>
<feature type="compositionally biased region" description="Polar residues" evidence="1">
    <location>
        <begin position="76"/>
        <end position="86"/>
    </location>
</feature>
<name>A0ABR1XUA8_9PEZI</name>
<sequence>MRLVALRCVATGLCLLQSVTHFLFLTLLLFSRIANGDDEKRKKKMGHEEEDCSKGDDKKTSRASFGEANEMERTTSRPPQKSLSSSRACYVVGRRVSLGGVKVRDRVGGMGGADGKMWLGLTSSGSA</sequence>
<organism evidence="2 3">
    <name type="scientific">Phyllosticta citrichinensis</name>
    <dbReference type="NCBI Taxonomy" id="1130410"/>
    <lineage>
        <taxon>Eukaryota</taxon>
        <taxon>Fungi</taxon>
        <taxon>Dikarya</taxon>
        <taxon>Ascomycota</taxon>
        <taxon>Pezizomycotina</taxon>
        <taxon>Dothideomycetes</taxon>
        <taxon>Dothideomycetes incertae sedis</taxon>
        <taxon>Botryosphaeriales</taxon>
        <taxon>Phyllostictaceae</taxon>
        <taxon>Phyllosticta</taxon>
    </lineage>
</organism>
<comment type="caution">
    <text evidence="2">The sequence shown here is derived from an EMBL/GenBank/DDBJ whole genome shotgun (WGS) entry which is preliminary data.</text>
</comment>
<evidence type="ECO:0008006" key="4">
    <source>
        <dbReference type="Google" id="ProtNLM"/>
    </source>
</evidence>
<evidence type="ECO:0000313" key="2">
    <source>
        <dbReference type="EMBL" id="KAK8166716.1"/>
    </source>
</evidence>
<reference evidence="2 3" key="1">
    <citation type="journal article" date="2022" name="G3 (Bethesda)">
        <title>Enemy or ally: a genomic approach to elucidate the lifestyle of Phyllosticta citrichinaensis.</title>
        <authorList>
            <person name="Buijs V.A."/>
            <person name="Groenewald J.Z."/>
            <person name="Haridas S."/>
            <person name="LaButti K.M."/>
            <person name="Lipzen A."/>
            <person name="Martin F.M."/>
            <person name="Barry K."/>
            <person name="Grigoriev I.V."/>
            <person name="Crous P.W."/>
            <person name="Seidl M.F."/>
        </authorList>
    </citation>
    <scope>NUCLEOTIDE SEQUENCE [LARGE SCALE GENOMIC DNA]</scope>
    <source>
        <strain evidence="2 3">CBS 129764</strain>
    </source>
</reference>
<feature type="region of interest" description="Disordered" evidence="1">
    <location>
        <begin position="39"/>
        <end position="86"/>
    </location>
</feature>
<dbReference type="Proteomes" id="UP001456524">
    <property type="component" value="Unassembled WGS sequence"/>
</dbReference>
<proteinExistence type="predicted"/>